<dbReference type="EMBL" id="CP000245">
    <property type="protein sequence ID" value="AEG93244.1"/>
    <property type="molecule type" value="Genomic_DNA"/>
</dbReference>
<evidence type="ECO:0000256" key="1">
    <source>
        <dbReference type="ARBA" id="ARBA00006817"/>
    </source>
</evidence>
<evidence type="ECO:0000313" key="3">
    <source>
        <dbReference type="EMBL" id="AEG93244.1"/>
    </source>
</evidence>
<dbReference type="HOGENOM" id="CLU_108923_5_0_4"/>
<evidence type="ECO:0000259" key="2">
    <source>
        <dbReference type="Pfam" id="PF08327"/>
    </source>
</evidence>
<dbReference type="Pfam" id="PF08327">
    <property type="entry name" value="AHSA1"/>
    <property type="match status" value="1"/>
</dbReference>
<dbReference type="KEGG" id="rta:Rta_21480"/>
<feature type="domain" description="Activator of Hsp90 ATPase homologue 1/2-like C-terminal" evidence="2">
    <location>
        <begin position="18"/>
        <end position="146"/>
    </location>
</feature>
<dbReference type="OrthoDB" id="9805228at2"/>
<protein>
    <recommendedName>
        <fullName evidence="2">Activator of Hsp90 ATPase homologue 1/2-like C-terminal domain-containing protein</fullName>
    </recommendedName>
</protein>
<dbReference type="eggNOG" id="COG3832">
    <property type="taxonomic scope" value="Bacteria"/>
</dbReference>
<dbReference type="InterPro" id="IPR013538">
    <property type="entry name" value="ASHA1/2-like_C"/>
</dbReference>
<dbReference type="Gene3D" id="3.30.530.20">
    <property type="match status" value="1"/>
</dbReference>
<reference evidence="3 4" key="2">
    <citation type="journal article" date="2011" name="PLoS ONE">
        <title>The Cyst-Dividing Bacterium Ramlibacter tataouinensis TTB310 Genome Reveals a Well-Stocked Toolbox for Adaptation to a Desert Environment.</title>
        <authorList>
            <person name="De Luca G."/>
            <person name="Barakat M."/>
            <person name="Ortet P."/>
            <person name="Fochesato S."/>
            <person name="Jourlin-Castelli C."/>
            <person name="Ansaldi M."/>
            <person name="Py B."/>
            <person name="Fichant G."/>
            <person name="Coutinho P.M."/>
            <person name="Voulhoux R."/>
            <person name="Bastien O."/>
            <person name="Marechal E."/>
            <person name="Henrissat B."/>
            <person name="Quentin Y."/>
            <person name="Noirot P."/>
            <person name="Filloux A."/>
            <person name="Mejean V."/>
            <person name="Dubow M.S."/>
            <person name="Barras F."/>
            <person name="Barbe V."/>
            <person name="Weissenbach J."/>
            <person name="Mihalcescu I."/>
            <person name="Vermeglio A."/>
            <person name="Achouak W."/>
            <person name="Heulin T."/>
        </authorList>
    </citation>
    <scope>NUCLEOTIDE SEQUENCE [LARGE SCALE GENOMIC DNA]</scope>
    <source>
        <strain evidence="4">ATCC BAA-407 / DSM 14655 / LMG 21543 / TTB310</strain>
    </source>
</reference>
<dbReference type="CDD" id="cd08900">
    <property type="entry name" value="SRPBCC_CalC_Aha1-like_7"/>
    <property type="match status" value="1"/>
</dbReference>
<evidence type="ECO:0000313" key="4">
    <source>
        <dbReference type="Proteomes" id="UP000008385"/>
    </source>
</evidence>
<dbReference type="Proteomes" id="UP000008385">
    <property type="component" value="Chromosome"/>
</dbReference>
<sequence>MTQASAAHTSFVIERSFAAPPAAVFTAWSDLESKRQWSDCHAENTVEFSLDFRPLGRETHRVAHPEHGDQVVEKVFFDIRVDRRIVFGYDITVNGQRLSVSLVTVEFTPTSTGTRMIYTEQIAYLDGHHDLEQRIHGTGEGLDRLRLHVEAYRGVVQ</sequence>
<proteinExistence type="inferred from homology"/>
<dbReference type="STRING" id="365046.Rta_21480"/>
<dbReference type="SUPFAM" id="SSF55961">
    <property type="entry name" value="Bet v1-like"/>
    <property type="match status" value="1"/>
</dbReference>
<reference evidence="4" key="1">
    <citation type="submission" date="2006-01" db="EMBL/GenBank/DDBJ databases">
        <title>Genome of the cyst-dividing bacterium Ramlibacter tataouinensis.</title>
        <authorList>
            <person name="Barakat M."/>
            <person name="Ortet P."/>
            <person name="De Luca G."/>
            <person name="Jourlin-Castelli C."/>
            <person name="Ansaldi M."/>
            <person name="Py B."/>
            <person name="Fichant G."/>
            <person name="Coutinho P."/>
            <person name="Voulhoux R."/>
            <person name="Bastien O."/>
            <person name="Roy S."/>
            <person name="Marechal E."/>
            <person name="Henrissat B."/>
            <person name="Quentin Y."/>
            <person name="Noirot P."/>
            <person name="Filloux A."/>
            <person name="Mejean V."/>
            <person name="DuBow M."/>
            <person name="Barras F."/>
            <person name="Heulin T."/>
        </authorList>
    </citation>
    <scope>NUCLEOTIDE SEQUENCE [LARGE SCALE GENOMIC DNA]</scope>
    <source>
        <strain evidence="4">ATCC BAA-407 / DSM 14655 / LMG 21543 / TTB310</strain>
    </source>
</reference>
<comment type="similarity">
    <text evidence="1">Belongs to the AHA1 family.</text>
</comment>
<dbReference type="AlphaFoldDB" id="F5XZ74"/>
<organism evidence="3 4">
    <name type="scientific">Ramlibacter tataouinensis (strain ATCC BAA-407 / DSM 14655 / LMG 21543 / TTB310)</name>
    <dbReference type="NCBI Taxonomy" id="365046"/>
    <lineage>
        <taxon>Bacteria</taxon>
        <taxon>Pseudomonadati</taxon>
        <taxon>Pseudomonadota</taxon>
        <taxon>Betaproteobacteria</taxon>
        <taxon>Burkholderiales</taxon>
        <taxon>Comamonadaceae</taxon>
        <taxon>Ramlibacter</taxon>
    </lineage>
</organism>
<dbReference type="InterPro" id="IPR023393">
    <property type="entry name" value="START-like_dom_sf"/>
</dbReference>
<gene>
    <name evidence="3" type="ordered locus">Rta_21480</name>
</gene>
<keyword evidence="4" id="KW-1185">Reference proteome</keyword>
<accession>F5XZ74</accession>
<dbReference type="RefSeq" id="WP_013901476.1">
    <property type="nucleotide sequence ID" value="NC_015677.1"/>
</dbReference>
<name>F5XZ74_RAMTT</name>